<dbReference type="Proteomes" id="UP000198556">
    <property type="component" value="Unassembled WGS sequence"/>
</dbReference>
<dbReference type="InterPro" id="IPR004701">
    <property type="entry name" value="PTS_EIIA_man-typ"/>
</dbReference>
<keyword evidence="7" id="KW-0418">Kinase</keyword>
<comment type="subcellular location">
    <subcellularLocation>
        <location evidence="1">Cytoplasm</location>
    </subcellularLocation>
</comment>
<dbReference type="Pfam" id="PF03610">
    <property type="entry name" value="EIIA-man"/>
    <property type="match status" value="1"/>
</dbReference>
<dbReference type="CDD" id="cd00006">
    <property type="entry name" value="PTS_IIA_man"/>
    <property type="match status" value="1"/>
</dbReference>
<protein>
    <submittedName>
        <fullName evidence="9">PTS system, N-acetylgalactosamine-specific IIA component/PTS system, mannose-specific IIA component/PTS system, fructoselysine and glucoselysine-specific IIA component</fullName>
    </submittedName>
</protein>
<keyword evidence="2" id="KW-0813">Transport</keyword>
<dbReference type="RefSeq" id="WP_089746174.1">
    <property type="nucleotide sequence ID" value="NZ_FOGF01000007.1"/>
</dbReference>
<evidence type="ECO:0000313" key="9">
    <source>
        <dbReference type="EMBL" id="SEQ80712.1"/>
    </source>
</evidence>
<dbReference type="PROSITE" id="PS51096">
    <property type="entry name" value="PTS_EIIA_TYPE_4"/>
    <property type="match status" value="1"/>
</dbReference>
<evidence type="ECO:0000256" key="7">
    <source>
        <dbReference type="ARBA" id="ARBA00022777"/>
    </source>
</evidence>
<dbReference type="STRING" id="137733.SAMN05421767_10753"/>
<dbReference type="InterPro" id="IPR036662">
    <property type="entry name" value="PTS_EIIA_man-typ_sf"/>
</dbReference>
<name>A0A1H9J1S0_9LACT</name>
<accession>A0A1H9J1S0</accession>
<evidence type="ECO:0000256" key="3">
    <source>
        <dbReference type="ARBA" id="ARBA00022490"/>
    </source>
</evidence>
<keyword evidence="5" id="KW-0808">Transferase</keyword>
<dbReference type="SUPFAM" id="SSF53062">
    <property type="entry name" value="PTS system fructose IIA component-like"/>
    <property type="match status" value="1"/>
</dbReference>
<feature type="domain" description="PTS EIIA type-4" evidence="8">
    <location>
        <begin position="4"/>
        <end position="135"/>
    </location>
</feature>
<dbReference type="GO" id="GO:0016020">
    <property type="term" value="C:membrane"/>
    <property type="evidence" value="ECO:0007669"/>
    <property type="project" value="InterPro"/>
</dbReference>
<dbReference type="PANTHER" id="PTHR33799:SF1">
    <property type="entry name" value="PTS SYSTEM MANNOSE-SPECIFIC EIIAB COMPONENT-RELATED"/>
    <property type="match status" value="1"/>
</dbReference>
<sequence>MKNKLGVLLASHGQFAKETLKTVEMIVGKFSKDLVDTVGLQEDLGIKDFEGNFDSKLNELLKQNEQVIILTDLIGGTPNNIALKYALKNDNIQVVTGYNMALALTLLSNLQNSIDLEMIINESRTALFEVTKQSDNSEEVDEEWL</sequence>
<evidence type="ECO:0000256" key="4">
    <source>
        <dbReference type="ARBA" id="ARBA00022597"/>
    </source>
</evidence>
<keyword evidence="6" id="KW-0598">Phosphotransferase system</keyword>
<evidence type="ECO:0000256" key="1">
    <source>
        <dbReference type="ARBA" id="ARBA00004496"/>
    </source>
</evidence>
<keyword evidence="3" id="KW-0963">Cytoplasm</keyword>
<keyword evidence="10" id="KW-1185">Reference proteome</keyword>
<evidence type="ECO:0000259" key="8">
    <source>
        <dbReference type="PROSITE" id="PS51096"/>
    </source>
</evidence>
<evidence type="ECO:0000313" key="10">
    <source>
        <dbReference type="Proteomes" id="UP000198556"/>
    </source>
</evidence>
<dbReference type="GO" id="GO:0005737">
    <property type="term" value="C:cytoplasm"/>
    <property type="evidence" value="ECO:0007669"/>
    <property type="project" value="UniProtKB-SubCell"/>
</dbReference>
<dbReference type="GO" id="GO:0009401">
    <property type="term" value="P:phosphoenolpyruvate-dependent sugar phosphotransferase system"/>
    <property type="evidence" value="ECO:0007669"/>
    <property type="project" value="UniProtKB-KW"/>
</dbReference>
<dbReference type="AlphaFoldDB" id="A0A1H9J1S0"/>
<dbReference type="Gene3D" id="3.40.50.510">
    <property type="entry name" value="Phosphotransferase system, mannose-type IIA component"/>
    <property type="match status" value="1"/>
</dbReference>
<reference evidence="9 10" key="1">
    <citation type="submission" date="2016-10" db="EMBL/GenBank/DDBJ databases">
        <authorList>
            <person name="de Groot N.N."/>
        </authorList>
    </citation>
    <scope>NUCLEOTIDE SEQUENCE [LARGE SCALE GENOMIC DNA]</scope>
    <source>
        <strain evidence="9 10">DSM 15827</strain>
    </source>
</reference>
<evidence type="ECO:0000256" key="2">
    <source>
        <dbReference type="ARBA" id="ARBA00022448"/>
    </source>
</evidence>
<dbReference type="GO" id="GO:0016301">
    <property type="term" value="F:kinase activity"/>
    <property type="evidence" value="ECO:0007669"/>
    <property type="project" value="UniProtKB-KW"/>
</dbReference>
<dbReference type="EMBL" id="FOGF01000007">
    <property type="protein sequence ID" value="SEQ80712.1"/>
    <property type="molecule type" value="Genomic_DNA"/>
</dbReference>
<evidence type="ECO:0000256" key="5">
    <source>
        <dbReference type="ARBA" id="ARBA00022679"/>
    </source>
</evidence>
<gene>
    <name evidence="9" type="ORF">SAMN05421767_10753</name>
</gene>
<dbReference type="InterPro" id="IPR051471">
    <property type="entry name" value="Bacterial_PTS_sugar_comp"/>
</dbReference>
<keyword evidence="4" id="KW-0762">Sugar transport</keyword>
<proteinExistence type="predicted"/>
<dbReference type="InterPro" id="IPR033887">
    <property type="entry name" value="PTS_IIA_man"/>
</dbReference>
<evidence type="ECO:0000256" key="6">
    <source>
        <dbReference type="ARBA" id="ARBA00022683"/>
    </source>
</evidence>
<dbReference type="OrthoDB" id="6623712at2"/>
<organism evidence="9 10">
    <name type="scientific">Granulicatella balaenopterae</name>
    <dbReference type="NCBI Taxonomy" id="137733"/>
    <lineage>
        <taxon>Bacteria</taxon>
        <taxon>Bacillati</taxon>
        <taxon>Bacillota</taxon>
        <taxon>Bacilli</taxon>
        <taxon>Lactobacillales</taxon>
        <taxon>Carnobacteriaceae</taxon>
        <taxon>Granulicatella</taxon>
    </lineage>
</organism>
<dbReference type="PANTHER" id="PTHR33799">
    <property type="entry name" value="PTS PERMEASE-RELATED-RELATED"/>
    <property type="match status" value="1"/>
</dbReference>